<feature type="signal peptide" evidence="7">
    <location>
        <begin position="1"/>
        <end position="23"/>
    </location>
</feature>
<dbReference type="VEuPathDB" id="FungiDB:PV10_04704"/>
<proteinExistence type="inferred from homology"/>
<organism evidence="9 10">
    <name type="scientific">Exophiala mesophila</name>
    <name type="common">Black yeast-like fungus</name>
    <dbReference type="NCBI Taxonomy" id="212818"/>
    <lineage>
        <taxon>Eukaryota</taxon>
        <taxon>Fungi</taxon>
        <taxon>Dikarya</taxon>
        <taxon>Ascomycota</taxon>
        <taxon>Pezizomycotina</taxon>
        <taxon>Eurotiomycetes</taxon>
        <taxon>Chaetothyriomycetidae</taxon>
        <taxon>Chaetothyriales</taxon>
        <taxon>Herpotrichiellaceae</taxon>
        <taxon>Exophiala</taxon>
    </lineage>
</organism>
<evidence type="ECO:0000313" key="9">
    <source>
        <dbReference type="EMBL" id="KIV93493.1"/>
    </source>
</evidence>
<comment type="PTM">
    <text evidence="6">The conversion to 3-oxoalanine (also known as C-formylglycine, FGly), of a serine or cysteine residue in prokaryotes and of a cysteine residue in eukaryotes, is critical for catalytic activity.</text>
</comment>
<dbReference type="FunFam" id="3.40.720.10:FF:000051">
    <property type="entry name" value="Arylsulfatase"/>
    <property type="match status" value="1"/>
</dbReference>
<dbReference type="GO" id="GO:0004065">
    <property type="term" value="F:arylsulfatase activity"/>
    <property type="evidence" value="ECO:0007669"/>
    <property type="project" value="UniProtKB-UniRule"/>
</dbReference>
<dbReference type="PROSITE" id="PS00523">
    <property type="entry name" value="SULFATASE_1"/>
    <property type="match status" value="1"/>
</dbReference>
<dbReference type="GO" id="GO:0008449">
    <property type="term" value="F:N-acetylglucosamine-6-sulfatase activity"/>
    <property type="evidence" value="ECO:0007669"/>
    <property type="project" value="TreeGrafter"/>
</dbReference>
<feature type="domain" description="Sulfatase N-terminal" evidence="8">
    <location>
        <begin position="29"/>
        <end position="377"/>
    </location>
</feature>
<dbReference type="Proteomes" id="UP000054302">
    <property type="component" value="Unassembled WGS sequence"/>
</dbReference>
<evidence type="ECO:0000256" key="6">
    <source>
        <dbReference type="PIRSR" id="PIRSR000972-50"/>
    </source>
</evidence>
<dbReference type="Gene3D" id="3.40.720.10">
    <property type="entry name" value="Alkaline Phosphatase, subunit A"/>
    <property type="match status" value="1"/>
</dbReference>
<dbReference type="PANTHER" id="PTHR43108:SF8">
    <property type="entry name" value="SD21168P"/>
    <property type="match status" value="1"/>
</dbReference>
<dbReference type="EMBL" id="KN847522">
    <property type="protein sequence ID" value="KIV93493.1"/>
    <property type="molecule type" value="Genomic_DNA"/>
</dbReference>
<keyword evidence="4" id="KW-0325">Glycoprotein</keyword>
<dbReference type="PANTHER" id="PTHR43108">
    <property type="entry name" value="N-ACETYLGLUCOSAMINE-6-SULFATASE FAMILY MEMBER"/>
    <property type="match status" value="1"/>
</dbReference>
<protein>
    <recommendedName>
        <fullName evidence="5">Arylsulfatase</fullName>
        <shortName evidence="5">AS</shortName>
        <ecNumber evidence="5">3.1.6.1</ecNumber>
    </recommendedName>
    <alternativeName>
        <fullName evidence="5">Aryl-sulfate sulphohydrolase</fullName>
    </alternativeName>
</protein>
<evidence type="ECO:0000313" key="10">
    <source>
        <dbReference type="Proteomes" id="UP000054302"/>
    </source>
</evidence>
<dbReference type="InterPro" id="IPR012083">
    <property type="entry name" value="Arylsulfatase"/>
</dbReference>
<dbReference type="Pfam" id="PF00884">
    <property type="entry name" value="Sulfatase"/>
    <property type="match status" value="1"/>
</dbReference>
<dbReference type="GO" id="GO:0018958">
    <property type="term" value="P:phenol-containing compound metabolic process"/>
    <property type="evidence" value="ECO:0007669"/>
    <property type="project" value="InterPro"/>
</dbReference>
<reference evidence="9 10" key="1">
    <citation type="submission" date="2015-01" db="EMBL/GenBank/DDBJ databases">
        <title>The Genome Sequence of Exophiala mesophila CBS40295.</title>
        <authorList>
            <consortium name="The Broad Institute Genomics Platform"/>
            <person name="Cuomo C."/>
            <person name="de Hoog S."/>
            <person name="Gorbushina A."/>
            <person name="Stielow B."/>
            <person name="Teixiera M."/>
            <person name="Abouelleil A."/>
            <person name="Chapman S.B."/>
            <person name="Priest M."/>
            <person name="Young S.K."/>
            <person name="Wortman J."/>
            <person name="Nusbaum C."/>
            <person name="Birren B."/>
        </authorList>
    </citation>
    <scope>NUCLEOTIDE SEQUENCE [LARGE SCALE GENOMIC DNA]</scope>
    <source>
        <strain evidence="9 10">CBS 40295</strain>
    </source>
</reference>
<keyword evidence="10" id="KW-1185">Reference proteome</keyword>
<comment type="similarity">
    <text evidence="1 5">Belongs to the sulfatase family.</text>
</comment>
<dbReference type="GeneID" id="27322549"/>
<feature type="chain" id="PRO_5002238142" description="Arylsulfatase" evidence="7">
    <location>
        <begin position="24"/>
        <end position="571"/>
    </location>
</feature>
<dbReference type="InterPro" id="IPR017850">
    <property type="entry name" value="Alkaline_phosphatase_core_sf"/>
</dbReference>
<evidence type="ECO:0000256" key="2">
    <source>
        <dbReference type="ARBA" id="ARBA00022729"/>
    </source>
</evidence>
<evidence type="ECO:0000256" key="1">
    <source>
        <dbReference type="ARBA" id="ARBA00008779"/>
    </source>
</evidence>
<dbReference type="OrthoDB" id="96314at2759"/>
<dbReference type="InterPro" id="IPR000917">
    <property type="entry name" value="Sulfatase_N"/>
</dbReference>
<dbReference type="AlphaFoldDB" id="A0A0D2A3D1"/>
<dbReference type="RefSeq" id="XP_016225067.1">
    <property type="nucleotide sequence ID" value="XM_016369279.1"/>
</dbReference>
<dbReference type="STRING" id="212818.A0A0D2A3D1"/>
<dbReference type="HOGENOM" id="CLU_006332_4_0_1"/>
<dbReference type="OMA" id="HVEVEHW"/>
<evidence type="ECO:0000259" key="8">
    <source>
        <dbReference type="Pfam" id="PF00884"/>
    </source>
</evidence>
<keyword evidence="3 5" id="KW-0378">Hydrolase</keyword>
<dbReference type="SUPFAM" id="SSF53649">
    <property type="entry name" value="Alkaline phosphatase-like"/>
    <property type="match status" value="1"/>
</dbReference>
<evidence type="ECO:0000256" key="3">
    <source>
        <dbReference type="ARBA" id="ARBA00022801"/>
    </source>
</evidence>
<gene>
    <name evidence="9" type="ORF">PV10_04704</name>
</gene>
<dbReference type="CDD" id="cd16147">
    <property type="entry name" value="G6S"/>
    <property type="match status" value="1"/>
</dbReference>
<dbReference type="PIRSF" id="PIRSF000972">
    <property type="entry name" value="Arylsulf_plant"/>
    <property type="match status" value="1"/>
</dbReference>
<dbReference type="EC" id="3.1.6.1" evidence="5"/>
<comment type="catalytic activity">
    <reaction evidence="5">
        <text>an aryl sulfate + H2O = a phenol + sulfate + H(+)</text>
        <dbReference type="Rhea" id="RHEA:17261"/>
        <dbReference type="ChEBI" id="CHEBI:15377"/>
        <dbReference type="ChEBI" id="CHEBI:15378"/>
        <dbReference type="ChEBI" id="CHEBI:16189"/>
        <dbReference type="ChEBI" id="CHEBI:33853"/>
        <dbReference type="ChEBI" id="CHEBI:140317"/>
        <dbReference type="EC" id="3.1.6.1"/>
    </reaction>
</comment>
<evidence type="ECO:0000256" key="4">
    <source>
        <dbReference type="ARBA" id="ARBA00023180"/>
    </source>
</evidence>
<dbReference type="InterPro" id="IPR024607">
    <property type="entry name" value="Sulfatase_CS"/>
</dbReference>
<evidence type="ECO:0000256" key="5">
    <source>
        <dbReference type="PIRNR" id="PIRNR000972"/>
    </source>
</evidence>
<name>A0A0D2A3D1_EXOME</name>
<evidence type="ECO:0000256" key="7">
    <source>
        <dbReference type="SAM" id="SignalP"/>
    </source>
</evidence>
<keyword evidence="2 7" id="KW-0732">Signal</keyword>
<sequence length="571" mass="63857">MAQLSLFRSLWAFLALMLVVGQATTPKRPNVILIMTDDQDLHLNSLDYMPITLKYFRDEGTEFRKHYCTVAVCCPSRVSLLTGKMAHNTNVTDVNPPYGGYPKFIQQGLNEDYLPTWLQEAGYNTYYTGKLMNAHSLLTWNDPLPAGWNRTGFLIDPGTYTYYNTCWQADQNPPIWRAGEYNTDIVADASLKFLDEASKSDRPFFMGVAPIAPHTEVEFLQSQPQPLARFIPPVPAKRHEGLFADAIVPRGPSFNPEEVQGVNWISDLPRANQTEVEGNDEFYRDRLRSLQSVDELVGGIVDKVEKLGLSDNTYIIFTSDNGFHMGQHRLKPGKSLAYEEDVNVPFLVRGPDVPKSQFIDFTTSHTDIAATIFDLAKIPLRADFDGKPIPLTLSAMEKAGKLPGHDHVSIEYWGLAAAEGFFGSNGPMGSVDVYDNNTYKAMRIAGPRYDLLYTVWCNNVHELYDMKSDPYQTKNIYYSNARLCGGNSVEKVTSRLDALLMVTKSCKGEGCITPWKALHPGGEVQNLAQALAPQYDEFYNSQAKISYSSCEPGYIIAAEGPQEVLAYHLGD</sequence>
<accession>A0A0D2A3D1</accession>
<feature type="modified residue" description="3-oxoalanine (Cys)" evidence="6">
    <location>
        <position position="73"/>
    </location>
</feature>
<dbReference type="GO" id="GO:0005539">
    <property type="term" value="F:glycosaminoglycan binding"/>
    <property type="evidence" value="ECO:0007669"/>
    <property type="project" value="TreeGrafter"/>
</dbReference>